<dbReference type="PANTHER" id="PTHR35870">
    <property type="entry name" value="PROTEIN, PUTATIVE (AFU_ORTHOLOGUE AFUA_5G03330)-RELATED"/>
    <property type="match status" value="1"/>
</dbReference>
<dbReference type="InterPro" id="IPR025337">
    <property type="entry name" value="Questin_oxidase-like"/>
</dbReference>
<sequence length="439" mass="49676">MATAYQVNVSTTDTGVLGFSQNADSASKASETLQADLKNHHIFFNDKGFHDHIAHHVLTAYALGAAPDSIQKAYDRNSTYQLPSRAYDEAIVRELGSKDGFNRYAEKRDQYPHYLAFFQRQIDARGIAPVVNEYIFGDDKTAEDMFVRLFGGLIHPFIQLGFGIEFNQPAIVAEALAETAVHQANMGPFLLPAEQAAGGVGKTGKKSLIQLQQEIRNNSKLRESVHYEDDNKILDGVMTRAPDEIIKIASQFSVGPGQVEEKLAELINAVVYFTGAAQHPPKCIKFDFFYLHCVTSAIFLPSFLSLPWLRDESKLRILEWKGRMDLLMYASRGAVEPRPQEITDYKPRLSWDEIFTQSINHERDDGHASKFIRTLAYGEKLCKPFEQDEKYKEAFLMRGDMWIKLANMVIDSIQDSGDMWIMNAGFDQAWEKVGERSRL</sequence>
<gene>
    <name evidence="2" type="ORF">AJ79_04605</name>
</gene>
<dbReference type="Proteomes" id="UP000223968">
    <property type="component" value="Unassembled WGS sequence"/>
</dbReference>
<evidence type="ECO:0000313" key="3">
    <source>
        <dbReference type="Proteomes" id="UP000223968"/>
    </source>
</evidence>
<evidence type="ECO:0000313" key="2">
    <source>
        <dbReference type="EMBL" id="PGH11913.1"/>
    </source>
</evidence>
<evidence type="ECO:0000256" key="1">
    <source>
        <dbReference type="ARBA" id="ARBA00023002"/>
    </source>
</evidence>
<keyword evidence="3" id="KW-1185">Reference proteome</keyword>
<name>A0A2B7XT13_9EURO</name>
<dbReference type="Pfam" id="PF14027">
    <property type="entry name" value="Questin_oxidase"/>
    <property type="match status" value="1"/>
</dbReference>
<dbReference type="AlphaFoldDB" id="A0A2B7XT13"/>
<organism evidence="2 3">
    <name type="scientific">Helicocarpus griseus UAMH5409</name>
    <dbReference type="NCBI Taxonomy" id="1447875"/>
    <lineage>
        <taxon>Eukaryota</taxon>
        <taxon>Fungi</taxon>
        <taxon>Dikarya</taxon>
        <taxon>Ascomycota</taxon>
        <taxon>Pezizomycotina</taxon>
        <taxon>Eurotiomycetes</taxon>
        <taxon>Eurotiomycetidae</taxon>
        <taxon>Onygenales</taxon>
        <taxon>Ajellomycetaceae</taxon>
        <taxon>Helicocarpus</taxon>
    </lineage>
</organism>
<reference evidence="2 3" key="1">
    <citation type="submission" date="2017-10" db="EMBL/GenBank/DDBJ databases">
        <title>Comparative genomics in systemic dimorphic fungi from Ajellomycetaceae.</title>
        <authorList>
            <person name="Munoz J.F."/>
            <person name="Mcewen J.G."/>
            <person name="Clay O.K."/>
            <person name="Cuomo C.A."/>
        </authorList>
    </citation>
    <scope>NUCLEOTIDE SEQUENCE [LARGE SCALE GENOMIC DNA]</scope>
    <source>
        <strain evidence="2 3">UAMH5409</strain>
    </source>
</reference>
<protein>
    <recommendedName>
        <fullName evidence="4">HypA protein</fullName>
    </recommendedName>
</protein>
<comment type="caution">
    <text evidence="2">The sequence shown here is derived from an EMBL/GenBank/DDBJ whole genome shotgun (WGS) entry which is preliminary data.</text>
</comment>
<keyword evidence="1" id="KW-0560">Oxidoreductase</keyword>
<dbReference type="PANTHER" id="PTHR35870:SF1">
    <property type="entry name" value="PROTEIN, PUTATIVE (AFU_ORTHOLOGUE AFUA_5G03330)-RELATED"/>
    <property type="match status" value="1"/>
</dbReference>
<dbReference type="EMBL" id="PDNB01000066">
    <property type="protein sequence ID" value="PGH11913.1"/>
    <property type="molecule type" value="Genomic_DNA"/>
</dbReference>
<dbReference type="GO" id="GO:0016491">
    <property type="term" value="F:oxidoreductase activity"/>
    <property type="evidence" value="ECO:0007669"/>
    <property type="project" value="UniProtKB-KW"/>
</dbReference>
<dbReference type="STRING" id="1447875.A0A2B7XT13"/>
<accession>A0A2B7XT13</accession>
<dbReference type="OrthoDB" id="10004862at2759"/>
<proteinExistence type="predicted"/>
<evidence type="ECO:0008006" key="4">
    <source>
        <dbReference type="Google" id="ProtNLM"/>
    </source>
</evidence>